<feature type="chain" id="PRO_5004666316" evidence="3">
    <location>
        <begin position="20"/>
        <end position="437"/>
    </location>
</feature>
<dbReference type="PROSITE" id="PS51257">
    <property type="entry name" value="PROKAR_LIPOPROTEIN"/>
    <property type="match status" value="1"/>
</dbReference>
<dbReference type="STRING" id="1246995.AFR_19345"/>
<dbReference type="Gene3D" id="3.40.190.10">
    <property type="entry name" value="Periplasmic binding protein-like II"/>
    <property type="match status" value="2"/>
</dbReference>
<dbReference type="PANTHER" id="PTHR43649:SF29">
    <property type="entry name" value="OSMOPROTECTIVE COMPOUNDS-BINDING PROTEIN GGTB"/>
    <property type="match status" value="1"/>
</dbReference>
<dbReference type="eggNOG" id="COG1653">
    <property type="taxonomic scope" value="Bacteria"/>
</dbReference>
<keyword evidence="3" id="KW-0732">Signal</keyword>
<comment type="similarity">
    <text evidence="1">Belongs to the bacterial solute-binding protein 1 family.</text>
</comment>
<gene>
    <name evidence="4" type="ORF">AFR_19345</name>
</gene>
<dbReference type="OrthoDB" id="2509690at2"/>
<keyword evidence="5" id="KW-1185">Reference proteome</keyword>
<accession>U5W2K8</accession>
<reference evidence="4 5" key="1">
    <citation type="journal article" date="2014" name="J. Biotechnol.">
        <title>Complete genome sequence of the actinobacterium Actinoplanes friuliensis HAG 010964, producer of the lipopeptide antibiotic friulimycin.</title>
        <authorList>
            <person name="Ruckert C."/>
            <person name="Szczepanowski R."/>
            <person name="Albersmeier A."/>
            <person name="Goesmann A."/>
            <person name="Fischer N."/>
            <person name="Steinkamper A."/>
            <person name="Puhler A."/>
            <person name="Biener R."/>
            <person name="Schwartz D."/>
            <person name="Kalinowski J."/>
        </authorList>
    </citation>
    <scope>NUCLEOTIDE SEQUENCE [LARGE SCALE GENOMIC DNA]</scope>
    <source>
        <strain evidence="4 5">DSM 7358</strain>
    </source>
</reference>
<evidence type="ECO:0000256" key="3">
    <source>
        <dbReference type="SAM" id="SignalP"/>
    </source>
</evidence>
<dbReference type="HOGENOM" id="CLU_031285_12_3_11"/>
<name>U5W2K8_9ACTN</name>
<keyword evidence="2" id="KW-0813">Transport</keyword>
<evidence type="ECO:0000256" key="2">
    <source>
        <dbReference type="ARBA" id="ARBA00022448"/>
    </source>
</evidence>
<dbReference type="SUPFAM" id="SSF53850">
    <property type="entry name" value="Periplasmic binding protein-like II"/>
    <property type="match status" value="1"/>
</dbReference>
<dbReference type="InterPro" id="IPR006059">
    <property type="entry name" value="SBP"/>
</dbReference>
<organism evidence="4 5">
    <name type="scientific">Actinoplanes friuliensis DSM 7358</name>
    <dbReference type="NCBI Taxonomy" id="1246995"/>
    <lineage>
        <taxon>Bacteria</taxon>
        <taxon>Bacillati</taxon>
        <taxon>Actinomycetota</taxon>
        <taxon>Actinomycetes</taxon>
        <taxon>Micromonosporales</taxon>
        <taxon>Micromonosporaceae</taxon>
        <taxon>Actinoplanes</taxon>
    </lineage>
</organism>
<protein>
    <submittedName>
        <fullName evidence="4">Extracellular solute-binding protein family 1 protein</fullName>
    </submittedName>
</protein>
<dbReference type="Proteomes" id="UP000017746">
    <property type="component" value="Chromosome"/>
</dbReference>
<evidence type="ECO:0000313" key="4">
    <source>
        <dbReference type="EMBL" id="AGZ42141.1"/>
    </source>
</evidence>
<dbReference type="PANTHER" id="PTHR43649">
    <property type="entry name" value="ARABINOSE-BINDING PROTEIN-RELATED"/>
    <property type="match status" value="1"/>
</dbReference>
<dbReference type="RefSeq" id="WP_023362513.1">
    <property type="nucleotide sequence ID" value="NC_022657.1"/>
</dbReference>
<dbReference type="AlphaFoldDB" id="U5W2K8"/>
<dbReference type="Pfam" id="PF01547">
    <property type="entry name" value="SBP_bac_1"/>
    <property type="match status" value="1"/>
</dbReference>
<dbReference type="EMBL" id="CP006272">
    <property type="protein sequence ID" value="AGZ42141.1"/>
    <property type="molecule type" value="Genomic_DNA"/>
</dbReference>
<evidence type="ECO:0000313" key="5">
    <source>
        <dbReference type="Proteomes" id="UP000017746"/>
    </source>
</evidence>
<proteinExistence type="inferred from homology"/>
<dbReference type="PATRIC" id="fig|1246995.3.peg.3927"/>
<feature type="signal peptide" evidence="3">
    <location>
        <begin position="1"/>
        <end position="19"/>
    </location>
</feature>
<dbReference type="KEGG" id="afs:AFR_19345"/>
<evidence type="ECO:0000256" key="1">
    <source>
        <dbReference type="ARBA" id="ARBA00008520"/>
    </source>
</evidence>
<dbReference type="InterPro" id="IPR050490">
    <property type="entry name" value="Bact_solute-bd_prot1"/>
</dbReference>
<sequence>MRFRSLPLALLAATTLALSACSAGSLGSSDDEGGKVELSFLVDNSDSSLKPVEQVAKDFSAKNPGITVKVETRPGGTEGDNIIKTRLSTGDMTDVFLYNSGSLFQAIAPQQNLVPLSDQPYAGQLDDNFKSTVTAGDQLYGVPLGGVTGGAVLYNKKVFADLGLKVPATWAEFMANNAKIKAAGVAPVIQTFGDTWTSQLFVLGDFHNVSAADPQFAANYTANKVKFASTPAAVAGFQHQQEVHDAGYLNKDFASAKLDDGLKQLAQGKGAQYPMLTFAVGGMVANFPESAKDVGLFALPGADAAKNGLTVWSPAGIYIPKSTEGAELEAAKKLLAYIASPDGCASQAAAYAPSGPFLVKGCTLPADVPQAIKDMQPYIDTPGKSSLALEFLSPVKGPSLEQITVEVGSGIRRAPAGAALYDEDVKKQAQQLGLEGW</sequence>